<dbReference type="PROSITE" id="PS50305">
    <property type="entry name" value="SIRTUIN"/>
    <property type="match status" value="1"/>
</dbReference>
<feature type="region of interest" description="Disordered" evidence="10">
    <location>
        <begin position="293"/>
        <end position="312"/>
    </location>
</feature>
<evidence type="ECO:0000256" key="7">
    <source>
        <dbReference type="ARBA" id="ARBA00023027"/>
    </source>
</evidence>
<evidence type="ECO:0000256" key="10">
    <source>
        <dbReference type="SAM" id="MobiDB-lite"/>
    </source>
</evidence>
<dbReference type="EMBL" id="SGPJ01000014">
    <property type="protein sequence ID" value="THH01911.1"/>
    <property type="molecule type" value="Genomic_DNA"/>
</dbReference>
<dbReference type="Proteomes" id="UP000309038">
    <property type="component" value="Unassembled WGS sequence"/>
</dbReference>
<dbReference type="GO" id="GO:0070403">
    <property type="term" value="F:NAD+ binding"/>
    <property type="evidence" value="ECO:0007669"/>
    <property type="project" value="InterPro"/>
</dbReference>
<name>A0A4S4KUC3_9APHY</name>
<evidence type="ECO:0000313" key="12">
    <source>
        <dbReference type="EMBL" id="THH01911.1"/>
    </source>
</evidence>
<organism evidence="12 13">
    <name type="scientific">Hermanssonia centrifuga</name>
    <dbReference type="NCBI Taxonomy" id="98765"/>
    <lineage>
        <taxon>Eukaryota</taxon>
        <taxon>Fungi</taxon>
        <taxon>Dikarya</taxon>
        <taxon>Basidiomycota</taxon>
        <taxon>Agaricomycotina</taxon>
        <taxon>Agaricomycetes</taxon>
        <taxon>Polyporales</taxon>
        <taxon>Meruliaceae</taxon>
        <taxon>Hermanssonia</taxon>
    </lineage>
</organism>
<feature type="compositionally biased region" description="Basic and acidic residues" evidence="10">
    <location>
        <begin position="343"/>
        <end position="366"/>
    </location>
</feature>
<keyword evidence="7" id="KW-0520">NAD</keyword>
<evidence type="ECO:0000256" key="2">
    <source>
        <dbReference type="ARBA" id="ARBA00004173"/>
    </source>
</evidence>
<feature type="binding site" evidence="9">
    <location>
        <position position="180"/>
    </location>
    <ligand>
        <name>Zn(2+)</name>
        <dbReference type="ChEBI" id="CHEBI:29105"/>
    </ligand>
</feature>
<comment type="caution">
    <text evidence="12">The sequence shown here is derived from an EMBL/GenBank/DDBJ whole genome shotgun (WGS) entry which is preliminary data.</text>
</comment>
<feature type="binding site" evidence="9">
    <location>
        <position position="177"/>
    </location>
    <ligand>
        <name>Zn(2+)</name>
        <dbReference type="ChEBI" id="CHEBI:29105"/>
    </ligand>
</feature>
<feature type="binding site" evidence="9">
    <location>
        <position position="156"/>
    </location>
    <ligand>
        <name>Zn(2+)</name>
        <dbReference type="ChEBI" id="CHEBI:29105"/>
    </ligand>
</feature>
<feature type="compositionally biased region" description="Basic and acidic residues" evidence="10">
    <location>
        <begin position="377"/>
        <end position="387"/>
    </location>
</feature>
<comment type="subcellular location">
    <subcellularLocation>
        <location evidence="2">Mitochondrion</location>
    </subcellularLocation>
</comment>
<evidence type="ECO:0000256" key="5">
    <source>
        <dbReference type="ARBA" id="ARBA00022723"/>
    </source>
</evidence>
<evidence type="ECO:0000256" key="4">
    <source>
        <dbReference type="ARBA" id="ARBA00022679"/>
    </source>
</evidence>
<gene>
    <name evidence="12" type="ORF">EW026_g875</name>
</gene>
<keyword evidence="8" id="KW-0496">Mitochondrion</keyword>
<reference evidence="12 13" key="1">
    <citation type="submission" date="2019-02" db="EMBL/GenBank/DDBJ databases">
        <title>Genome sequencing of the rare red list fungi Phlebia centrifuga.</title>
        <authorList>
            <person name="Buettner E."/>
            <person name="Kellner H."/>
        </authorList>
    </citation>
    <scope>NUCLEOTIDE SEQUENCE [LARGE SCALE GENOMIC DNA]</scope>
    <source>
        <strain evidence="12 13">DSM 108282</strain>
    </source>
</reference>
<dbReference type="Gene3D" id="3.40.50.1220">
    <property type="entry name" value="TPP-binding domain"/>
    <property type="match status" value="1"/>
</dbReference>
<feature type="region of interest" description="Disordered" evidence="10">
    <location>
        <begin position="333"/>
        <end position="402"/>
    </location>
</feature>
<feature type="compositionally biased region" description="Basic and acidic residues" evidence="10">
    <location>
        <begin position="293"/>
        <end position="302"/>
    </location>
</feature>
<feature type="active site" description="Proton acceptor" evidence="9">
    <location>
        <position position="145"/>
    </location>
</feature>
<evidence type="ECO:0000259" key="11">
    <source>
        <dbReference type="PROSITE" id="PS50305"/>
    </source>
</evidence>
<dbReference type="GO" id="GO:0005634">
    <property type="term" value="C:nucleus"/>
    <property type="evidence" value="ECO:0007669"/>
    <property type="project" value="TreeGrafter"/>
</dbReference>
<dbReference type="InterPro" id="IPR026590">
    <property type="entry name" value="Ssirtuin_cat_dom"/>
</dbReference>
<dbReference type="GO" id="GO:0005739">
    <property type="term" value="C:mitochondrion"/>
    <property type="evidence" value="ECO:0007669"/>
    <property type="project" value="UniProtKB-SubCell"/>
</dbReference>
<dbReference type="SUPFAM" id="SSF52467">
    <property type="entry name" value="DHS-like NAD/FAD-binding domain"/>
    <property type="match status" value="1"/>
</dbReference>
<accession>A0A4S4KUC3</accession>
<keyword evidence="13" id="KW-1185">Reference proteome</keyword>
<dbReference type="CDD" id="cd01408">
    <property type="entry name" value="SIRT1"/>
    <property type="match status" value="1"/>
</dbReference>
<dbReference type="InterPro" id="IPR003000">
    <property type="entry name" value="Sirtuin"/>
</dbReference>
<sequence length="402" mass="44223">MGNDISKEGFDGPPEVLKGRDIASVAKYIKSKDCKNVFVMLGAGVSTSAGIPDFRSPETGLYANLARLNLPYPEAVFEINFFRENPVPFYTLARELMPGKYRPTPTHSFVKLLHNRSLLQMCYTQNIDTLERMAGVPEKAVVEAHGSFANQHCIECGSGYDQHTLKDEILRGEVARCDECGGLVKPDIVFFGESLPPKFHNTIGLLRSADLLIVMGTSLKVHPFASLTQLVPESCPRVLVNMDPAGDIGSRPDDVVLLGKTDEIVRDLCKELGDDWLEELEALWKETEKYTSQETEAEKAAGEARVQLQPKLTEEEKLKQEVEKLTEDIGKSLRIGKVPASDDDSRIPAPEKKEGSPEAQAAREVEEAVATQPVKPENADESDKVEDNASPIAEGDATESKL</sequence>
<protein>
    <recommendedName>
        <fullName evidence="11">Deacetylase sirtuin-type domain-containing protein</fullName>
    </recommendedName>
</protein>
<keyword evidence="6 9" id="KW-0862">Zinc</keyword>
<proteinExistence type="inferred from homology"/>
<dbReference type="GO" id="GO:0046872">
    <property type="term" value="F:metal ion binding"/>
    <property type="evidence" value="ECO:0007669"/>
    <property type="project" value="UniProtKB-KW"/>
</dbReference>
<evidence type="ECO:0000256" key="8">
    <source>
        <dbReference type="ARBA" id="ARBA00023128"/>
    </source>
</evidence>
<evidence type="ECO:0000313" key="13">
    <source>
        <dbReference type="Proteomes" id="UP000309038"/>
    </source>
</evidence>
<feature type="domain" description="Deacetylase sirtuin-type" evidence="11">
    <location>
        <begin position="15"/>
        <end position="283"/>
    </location>
</feature>
<feature type="binding site" evidence="9">
    <location>
        <position position="153"/>
    </location>
    <ligand>
        <name>Zn(2+)</name>
        <dbReference type="ChEBI" id="CHEBI:29105"/>
    </ligand>
</feature>
<keyword evidence="4" id="KW-0808">Transferase</keyword>
<dbReference type="InterPro" id="IPR050134">
    <property type="entry name" value="NAD-dep_sirtuin_deacylases"/>
</dbReference>
<dbReference type="Pfam" id="PF02146">
    <property type="entry name" value="SIR2"/>
    <property type="match status" value="1"/>
</dbReference>
<evidence type="ECO:0000256" key="1">
    <source>
        <dbReference type="ARBA" id="ARBA00001947"/>
    </source>
</evidence>
<dbReference type="Gene3D" id="3.30.1600.10">
    <property type="entry name" value="SIR2/SIRT2 'Small Domain"/>
    <property type="match status" value="1"/>
</dbReference>
<dbReference type="InterPro" id="IPR029035">
    <property type="entry name" value="DHS-like_NAD/FAD-binding_dom"/>
</dbReference>
<dbReference type="PANTHER" id="PTHR11085:SF6">
    <property type="entry name" value="NAD-DEPENDENT PROTEIN DEACETYLASE SIRTUIN-2"/>
    <property type="match status" value="1"/>
</dbReference>
<dbReference type="AlphaFoldDB" id="A0A4S4KUC3"/>
<comment type="similarity">
    <text evidence="3">Belongs to the sirtuin family. Class I subfamily.</text>
</comment>
<evidence type="ECO:0000256" key="3">
    <source>
        <dbReference type="ARBA" id="ARBA00006924"/>
    </source>
</evidence>
<comment type="cofactor">
    <cofactor evidence="1">
        <name>Zn(2+)</name>
        <dbReference type="ChEBI" id="CHEBI:29105"/>
    </cofactor>
</comment>
<dbReference type="PANTHER" id="PTHR11085">
    <property type="entry name" value="NAD-DEPENDENT PROTEIN DEACYLASE SIRTUIN-5, MITOCHONDRIAL-RELATED"/>
    <property type="match status" value="1"/>
</dbReference>
<evidence type="ECO:0000256" key="9">
    <source>
        <dbReference type="PROSITE-ProRule" id="PRU00236"/>
    </source>
</evidence>
<evidence type="ECO:0000256" key="6">
    <source>
        <dbReference type="ARBA" id="ARBA00022833"/>
    </source>
</evidence>
<dbReference type="InterPro" id="IPR026591">
    <property type="entry name" value="Sirtuin_cat_small_dom_sf"/>
</dbReference>
<dbReference type="GO" id="GO:0017136">
    <property type="term" value="F:histone deacetylase activity, NAD-dependent"/>
    <property type="evidence" value="ECO:0007669"/>
    <property type="project" value="TreeGrafter"/>
</dbReference>
<keyword evidence="5 9" id="KW-0479">Metal-binding</keyword>